<keyword evidence="7" id="KW-0524">Neurogenesis</keyword>
<keyword evidence="8" id="KW-0339">Growth factor</keyword>
<dbReference type="InterPro" id="IPR000151">
    <property type="entry name" value="Ciliary_neurotrophic_fac_CNTF"/>
</dbReference>
<evidence type="ECO:0000256" key="4">
    <source>
        <dbReference type="ARBA" id="ARBA00022473"/>
    </source>
</evidence>
<name>A0AAV7SS76_PLEWA</name>
<dbReference type="InterPro" id="IPR009079">
    <property type="entry name" value="4_helix_cytokine-like_core"/>
</dbReference>
<dbReference type="GO" id="GO:0005737">
    <property type="term" value="C:cytoplasm"/>
    <property type="evidence" value="ECO:0007669"/>
    <property type="project" value="UniProtKB-SubCell"/>
</dbReference>
<comment type="caution">
    <text evidence="10">The sequence shown here is derived from an EMBL/GenBank/DDBJ whole genome shotgun (WGS) entry which is preliminary data.</text>
</comment>
<dbReference type="Gene3D" id="1.20.1250.10">
    <property type="match status" value="1"/>
</dbReference>
<dbReference type="SUPFAM" id="SSF47266">
    <property type="entry name" value="4-helical cytokines"/>
    <property type="match status" value="1"/>
</dbReference>
<dbReference type="EMBL" id="JANPWB010000008">
    <property type="protein sequence ID" value="KAJ1166866.1"/>
    <property type="molecule type" value="Genomic_DNA"/>
</dbReference>
<dbReference type="AlphaFoldDB" id="A0AAV7SS76"/>
<proteinExistence type="inferred from homology"/>
<dbReference type="PANTHER" id="PTHR15196:SF0">
    <property type="entry name" value="CILIARY NEUROTROPHIC FACTOR"/>
    <property type="match status" value="1"/>
</dbReference>
<evidence type="ECO:0000256" key="6">
    <source>
        <dbReference type="ARBA" id="ARBA00022782"/>
    </source>
</evidence>
<evidence type="ECO:0000256" key="1">
    <source>
        <dbReference type="ARBA" id="ARBA00004496"/>
    </source>
</evidence>
<keyword evidence="4" id="KW-0217">Developmental protein</keyword>
<dbReference type="PANTHER" id="PTHR15196">
    <property type="entry name" value="CILIARY NEUROTROPHIC FACTOR"/>
    <property type="match status" value="1"/>
</dbReference>
<evidence type="ECO:0000256" key="3">
    <source>
        <dbReference type="ARBA" id="ARBA00015150"/>
    </source>
</evidence>
<dbReference type="GO" id="GO:0005615">
    <property type="term" value="C:extracellular space"/>
    <property type="evidence" value="ECO:0007669"/>
    <property type="project" value="TreeGrafter"/>
</dbReference>
<dbReference type="GO" id="GO:0008083">
    <property type="term" value="F:growth factor activity"/>
    <property type="evidence" value="ECO:0007669"/>
    <property type="project" value="UniProtKB-KW"/>
</dbReference>
<sequence length="210" mass="23912">MASAPAGPSPTRRRELYQPAIQHARTMRAHLARLLDAYVESQGLNIELDLDFVDGIPSASTEQWGNLAEAERLELNVKAYRSFQDLLNEVLEDQKQHFTPASTDFHEDIRTAIIHVETFSNHLEELMVSLEHEVPEKEMGISGVETGTLFQKKLKGYKVLLELLQWARRSISDLNQLSKNGRYQAKARATPTFQTIRMSSRRVVVHNSTE</sequence>
<dbReference type="GO" id="GO:0030424">
    <property type="term" value="C:axon"/>
    <property type="evidence" value="ECO:0007669"/>
    <property type="project" value="TreeGrafter"/>
</dbReference>
<evidence type="ECO:0000313" key="11">
    <source>
        <dbReference type="Proteomes" id="UP001066276"/>
    </source>
</evidence>
<keyword evidence="5" id="KW-0963">Cytoplasm</keyword>
<keyword evidence="6" id="KW-0221">Differentiation</keyword>
<evidence type="ECO:0000256" key="2">
    <source>
        <dbReference type="ARBA" id="ARBA00007988"/>
    </source>
</evidence>
<comment type="subcellular location">
    <subcellularLocation>
        <location evidence="1">Cytoplasm</location>
    </subcellularLocation>
</comment>
<dbReference type="GO" id="GO:0005127">
    <property type="term" value="F:ciliary neurotrophic factor receptor binding"/>
    <property type="evidence" value="ECO:0007669"/>
    <property type="project" value="InterPro"/>
</dbReference>
<dbReference type="GO" id="GO:0005125">
    <property type="term" value="F:cytokine activity"/>
    <property type="evidence" value="ECO:0007669"/>
    <property type="project" value="TreeGrafter"/>
</dbReference>
<accession>A0AAV7SS76</accession>
<comment type="similarity">
    <text evidence="2">Belongs to the CNTF family.</text>
</comment>
<dbReference type="Pfam" id="PF01110">
    <property type="entry name" value="CNTF"/>
    <property type="match status" value="1"/>
</dbReference>
<evidence type="ECO:0000256" key="8">
    <source>
        <dbReference type="ARBA" id="ARBA00023030"/>
    </source>
</evidence>
<evidence type="ECO:0000256" key="5">
    <source>
        <dbReference type="ARBA" id="ARBA00022490"/>
    </source>
</evidence>
<dbReference type="GO" id="GO:0048680">
    <property type="term" value="P:positive regulation of axon regeneration"/>
    <property type="evidence" value="ECO:0007669"/>
    <property type="project" value="TreeGrafter"/>
</dbReference>
<reference evidence="10" key="1">
    <citation type="journal article" date="2022" name="bioRxiv">
        <title>Sequencing and chromosome-scale assembly of the giantPleurodeles waltlgenome.</title>
        <authorList>
            <person name="Brown T."/>
            <person name="Elewa A."/>
            <person name="Iarovenko S."/>
            <person name="Subramanian E."/>
            <person name="Araus A.J."/>
            <person name="Petzold A."/>
            <person name="Susuki M."/>
            <person name="Suzuki K.-i.T."/>
            <person name="Hayashi T."/>
            <person name="Toyoda A."/>
            <person name="Oliveira C."/>
            <person name="Osipova E."/>
            <person name="Leigh N.D."/>
            <person name="Simon A."/>
            <person name="Yun M.H."/>
        </authorList>
    </citation>
    <scope>NUCLEOTIDE SEQUENCE</scope>
    <source>
        <strain evidence="10">20211129_DDA</strain>
        <tissue evidence="10">Liver</tissue>
    </source>
</reference>
<evidence type="ECO:0000256" key="7">
    <source>
        <dbReference type="ARBA" id="ARBA00022902"/>
    </source>
</evidence>
<gene>
    <name evidence="10" type="ORF">NDU88_007262</name>
</gene>
<dbReference type="Proteomes" id="UP001066276">
    <property type="component" value="Chromosome 4_2"/>
</dbReference>
<dbReference type="GO" id="GO:0043524">
    <property type="term" value="P:negative regulation of neuron apoptotic process"/>
    <property type="evidence" value="ECO:0007669"/>
    <property type="project" value="InterPro"/>
</dbReference>
<dbReference type="GO" id="GO:0048143">
    <property type="term" value="P:astrocyte activation"/>
    <property type="evidence" value="ECO:0007669"/>
    <property type="project" value="TreeGrafter"/>
</dbReference>
<organism evidence="10 11">
    <name type="scientific">Pleurodeles waltl</name>
    <name type="common">Iberian ribbed newt</name>
    <dbReference type="NCBI Taxonomy" id="8319"/>
    <lineage>
        <taxon>Eukaryota</taxon>
        <taxon>Metazoa</taxon>
        <taxon>Chordata</taxon>
        <taxon>Craniata</taxon>
        <taxon>Vertebrata</taxon>
        <taxon>Euteleostomi</taxon>
        <taxon>Amphibia</taxon>
        <taxon>Batrachia</taxon>
        <taxon>Caudata</taxon>
        <taxon>Salamandroidea</taxon>
        <taxon>Salamandridae</taxon>
        <taxon>Pleurodelinae</taxon>
        <taxon>Pleurodeles</taxon>
    </lineage>
</organism>
<evidence type="ECO:0000256" key="9">
    <source>
        <dbReference type="ARBA" id="ARBA00025427"/>
    </source>
</evidence>
<comment type="function">
    <text evidence="9">CNTF is a survival factor for various neuronal cell types. Seems to prevent the degeneration of motor axons after axotomy.</text>
</comment>
<evidence type="ECO:0000313" key="10">
    <source>
        <dbReference type="EMBL" id="KAJ1166866.1"/>
    </source>
</evidence>
<keyword evidence="11" id="KW-1185">Reference proteome</keyword>
<dbReference type="GO" id="GO:0070120">
    <property type="term" value="P:ciliary neurotrophic factor-mediated signaling pathway"/>
    <property type="evidence" value="ECO:0007669"/>
    <property type="project" value="InterPro"/>
</dbReference>
<protein>
    <recommendedName>
        <fullName evidence="3">Ciliary neurotrophic factor</fullName>
    </recommendedName>
</protein>